<dbReference type="InterPro" id="IPR000866">
    <property type="entry name" value="AhpC/TSA"/>
</dbReference>
<dbReference type="PANTHER" id="PTHR42852">
    <property type="entry name" value="THIOL:DISULFIDE INTERCHANGE PROTEIN DSBE"/>
    <property type="match status" value="1"/>
</dbReference>
<keyword evidence="5" id="KW-0472">Membrane</keyword>
<keyword evidence="5" id="KW-0812">Transmembrane</keyword>
<keyword evidence="2" id="KW-0201">Cytochrome c-type biogenesis</keyword>
<gene>
    <name evidence="7" type="ORF">QV01_08215</name>
</gene>
<keyword evidence="8" id="KW-1185">Reference proteome</keyword>
<dbReference type="PATRIC" id="fig|505345.7.peg.1626"/>
<dbReference type="GO" id="GO:0030288">
    <property type="term" value="C:outer membrane-bounded periplasmic space"/>
    <property type="evidence" value="ECO:0007669"/>
    <property type="project" value="InterPro"/>
</dbReference>
<dbReference type="SUPFAM" id="SSF52833">
    <property type="entry name" value="Thioredoxin-like"/>
    <property type="match status" value="1"/>
</dbReference>
<evidence type="ECO:0000256" key="4">
    <source>
        <dbReference type="ARBA" id="ARBA00023284"/>
    </source>
</evidence>
<dbReference type="Proteomes" id="UP000243558">
    <property type="component" value="Unassembled WGS sequence"/>
</dbReference>
<comment type="subcellular location">
    <subcellularLocation>
        <location evidence="1">Cell envelope</location>
    </subcellularLocation>
</comment>
<keyword evidence="4" id="KW-0676">Redox-active center</keyword>
<evidence type="ECO:0000256" key="2">
    <source>
        <dbReference type="ARBA" id="ARBA00022748"/>
    </source>
</evidence>
<dbReference type="AlphaFoldDB" id="A0A1A7NNN7"/>
<dbReference type="EMBL" id="JTJM01000038">
    <property type="protein sequence ID" value="OBW91230.1"/>
    <property type="molecule type" value="Genomic_DNA"/>
</dbReference>
<dbReference type="InterPro" id="IPR013766">
    <property type="entry name" value="Thioredoxin_domain"/>
</dbReference>
<proteinExistence type="predicted"/>
<sequence length="181" mass="20900">MKRWLLFIPVIVIFGFVITLFFGLTQDPLQKMRDHLQKPLPTFALADLENSGKTWQNSDFPQGQVYLINIWGSWCQYCKQEFPLLHKITQQYQIPIIGIDYLDKRENALATLQQLGNPFKLNAYDSKGIFAAELGINGAPYTFIIDKKGIIRYFFDGGAINETIWQQQILPLIQQLQTESL</sequence>
<organism evidence="7 8">
    <name type="scientific">Gallibacterium genomosp. 3</name>
    <dbReference type="NCBI Taxonomy" id="505345"/>
    <lineage>
        <taxon>Bacteria</taxon>
        <taxon>Pseudomonadati</taxon>
        <taxon>Pseudomonadota</taxon>
        <taxon>Gammaproteobacteria</taxon>
        <taxon>Pasteurellales</taxon>
        <taxon>Pasteurellaceae</taxon>
        <taxon>Gallibacterium</taxon>
    </lineage>
</organism>
<dbReference type="InterPro" id="IPR050553">
    <property type="entry name" value="Thioredoxin_ResA/DsbE_sf"/>
</dbReference>
<dbReference type="Gene3D" id="3.40.30.10">
    <property type="entry name" value="Glutaredoxin"/>
    <property type="match status" value="1"/>
</dbReference>
<name>A0A1A7NNN7_9PAST</name>
<dbReference type="GO" id="GO:0016209">
    <property type="term" value="F:antioxidant activity"/>
    <property type="evidence" value="ECO:0007669"/>
    <property type="project" value="InterPro"/>
</dbReference>
<accession>A0A1A7NNN7</accession>
<evidence type="ECO:0000256" key="1">
    <source>
        <dbReference type="ARBA" id="ARBA00004196"/>
    </source>
</evidence>
<dbReference type="InterPro" id="IPR004799">
    <property type="entry name" value="Periplasmic_diS_OxRdtase_DsbE"/>
</dbReference>
<feature type="transmembrane region" description="Helical" evidence="5">
    <location>
        <begin position="6"/>
        <end position="24"/>
    </location>
</feature>
<dbReference type="OrthoDB" id="9799347at2"/>
<dbReference type="PANTHER" id="PTHR42852:SF6">
    <property type="entry name" value="THIOL:DISULFIDE INTERCHANGE PROTEIN DSBE"/>
    <property type="match status" value="1"/>
</dbReference>
<evidence type="ECO:0000256" key="5">
    <source>
        <dbReference type="SAM" id="Phobius"/>
    </source>
</evidence>
<dbReference type="Pfam" id="PF00578">
    <property type="entry name" value="AhpC-TSA"/>
    <property type="match status" value="1"/>
</dbReference>
<keyword evidence="3" id="KW-1015">Disulfide bond</keyword>
<comment type="caution">
    <text evidence="7">The sequence shown here is derived from an EMBL/GenBank/DDBJ whole genome shotgun (WGS) entry which is preliminary data.</text>
</comment>
<evidence type="ECO:0000313" key="8">
    <source>
        <dbReference type="Proteomes" id="UP000243558"/>
    </source>
</evidence>
<evidence type="ECO:0000259" key="6">
    <source>
        <dbReference type="PROSITE" id="PS51352"/>
    </source>
</evidence>
<protein>
    <submittedName>
        <fullName evidence="7">Thiol-disulfide oxidoreductase</fullName>
    </submittedName>
</protein>
<keyword evidence="5" id="KW-1133">Transmembrane helix</keyword>
<dbReference type="GO" id="GO:0015036">
    <property type="term" value="F:disulfide oxidoreductase activity"/>
    <property type="evidence" value="ECO:0007669"/>
    <property type="project" value="InterPro"/>
</dbReference>
<evidence type="ECO:0000313" key="7">
    <source>
        <dbReference type="EMBL" id="OBW91230.1"/>
    </source>
</evidence>
<dbReference type="NCBIfam" id="TIGR00385">
    <property type="entry name" value="dsbE"/>
    <property type="match status" value="1"/>
</dbReference>
<dbReference type="PROSITE" id="PS51352">
    <property type="entry name" value="THIOREDOXIN_2"/>
    <property type="match status" value="1"/>
</dbReference>
<dbReference type="RefSeq" id="WP_065239647.1">
    <property type="nucleotide sequence ID" value="NZ_JTJM01000038.1"/>
</dbReference>
<dbReference type="InterPro" id="IPR036249">
    <property type="entry name" value="Thioredoxin-like_sf"/>
</dbReference>
<reference evidence="7 8" key="1">
    <citation type="submission" date="2014-11" db="EMBL/GenBank/DDBJ databases">
        <title>Pan-genome of Gallibacterium spp.</title>
        <authorList>
            <person name="Kudirkiene E."/>
            <person name="Bojesen A.M."/>
        </authorList>
    </citation>
    <scope>NUCLEOTIDE SEQUENCE [LARGE SCALE GENOMIC DNA]</scope>
    <source>
        <strain evidence="7 8">F151</strain>
    </source>
</reference>
<evidence type="ECO:0000256" key="3">
    <source>
        <dbReference type="ARBA" id="ARBA00023157"/>
    </source>
</evidence>
<dbReference type="GO" id="GO:0017004">
    <property type="term" value="P:cytochrome complex assembly"/>
    <property type="evidence" value="ECO:0007669"/>
    <property type="project" value="UniProtKB-KW"/>
</dbReference>
<feature type="domain" description="Thioredoxin" evidence="6">
    <location>
        <begin position="34"/>
        <end position="178"/>
    </location>
</feature>